<keyword evidence="2" id="KW-1185">Reference proteome</keyword>
<accession>A0AAV9ZXM7</accession>
<name>A0AAV9ZXM7_9AGAR</name>
<dbReference type="EMBL" id="JAWWNJ010000100">
    <property type="protein sequence ID" value="KAK6995994.1"/>
    <property type="molecule type" value="Genomic_DNA"/>
</dbReference>
<dbReference type="AlphaFoldDB" id="A0AAV9ZXM7"/>
<evidence type="ECO:0000313" key="2">
    <source>
        <dbReference type="Proteomes" id="UP001362999"/>
    </source>
</evidence>
<reference evidence="1 2" key="1">
    <citation type="journal article" date="2024" name="J Genomics">
        <title>Draft genome sequencing and assembly of Favolaschia claudopus CIRM-BRFM 2984 isolated from oak limbs.</title>
        <authorList>
            <person name="Navarro D."/>
            <person name="Drula E."/>
            <person name="Chaduli D."/>
            <person name="Cazenave R."/>
            <person name="Ahrendt S."/>
            <person name="Wang J."/>
            <person name="Lipzen A."/>
            <person name="Daum C."/>
            <person name="Barry K."/>
            <person name="Grigoriev I.V."/>
            <person name="Favel A."/>
            <person name="Rosso M.N."/>
            <person name="Martin F."/>
        </authorList>
    </citation>
    <scope>NUCLEOTIDE SEQUENCE [LARGE SCALE GENOMIC DNA]</scope>
    <source>
        <strain evidence="1 2">CIRM-BRFM 2984</strain>
    </source>
</reference>
<sequence>MNHISRLELHLRTIRLNADNTSAPLITFPPSATVNSARTPVSSSTCPPPCPDASATSSDGDECACGSASSFCTCANQPAPTDWLSRRRRQRSLIRADANYPFSTPTTSCRFRHLFYLRYPLPRRFDYDRTPHYALLHFPSRGLSTPSTKVRRSPFPVGVCADELLLRNSLTLCLDHTACAAHLHHLPPSTLGPRPARLHVSSYTPSTSLSPRNTIRWHNRAPHNCILGYHFIPCRPDFYFAFRTSFCSLYINQQ</sequence>
<proteinExistence type="predicted"/>
<protein>
    <submittedName>
        <fullName evidence="1">Uncharacterized protein</fullName>
    </submittedName>
</protein>
<evidence type="ECO:0000313" key="1">
    <source>
        <dbReference type="EMBL" id="KAK6995994.1"/>
    </source>
</evidence>
<organism evidence="1 2">
    <name type="scientific">Favolaschia claudopus</name>
    <dbReference type="NCBI Taxonomy" id="2862362"/>
    <lineage>
        <taxon>Eukaryota</taxon>
        <taxon>Fungi</taxon>
        <taxon>Dikarya</taxon>
        <taxon>Basidiomycota</taxon>
        <taxon>Agaricomycotina</taxon>
        <taxon>Agaricomycetes</taxon>
        <taxon>Agaricomycetidae</taxon>
        <taxon>Agaricales</taxon>
        <taxon>Marasmiineae</taxon>
        <taxon>Mycenaceae</taxon>
        <taxon>Favolaschia</taxon>
    </lineage>
</organism>
<dbReference type="Proteomes" id="UP001362999">
    <property type="component" value="Unassembled WGS sequence"/>
</dbReference>
<gene>
    <name evidence="1" type="ORF">R3P38DRAFT_3222981</name>
</gene>
<comment type="caution">
    <text evidence="1">The sequence shown here is derived from an EMBL/GenBank/DDBJ whole genome shotgun (WGS) entry which is preliminary data.</text>
</comment>